<feature type="region of interest" description="Disordered" evidence="1">
    <location>
        <begin position="100"/>
        <end position="123"/>
    </location>
</feature>
<feature type="compositionally biased region" description="Basic and acidic residues" evidence="1">
    <location>
        <begin position="343"/>
        <end position="358"/>
    </location>
</feature>
<dbReference type="InterPro" id="IPR004252">
    <property type="entry name" value="Probable_transposase_24"/>
</dbReference>
<evidence type="ECO:0000256" key="1">
    <source>
        <dbReference type="SAM" id="MobiDB-lite"/>
    </source>
</evidence>
<accession>A0ABM3QXT7</accession>
<dbReference type="PANTHER" id="PTHR33499">
    <property type="entry name" value="OS12G0282400 PROTEIN-RELATED"/>
    <property type="match status" value="1"/>
</dbReference>
<protein>
    <recommendedName>
        <fullName evidence="4">Transposase Tnp1/En/Spm-like domain-containing protein</fullName>
    </recommendedName>
</protein>
<evidence type="ECO:0000313" key="2">
    <source>
        <dbReference type="Proteomes" id="UP000813463"/>
    </source>
</evidence>
<reference evidence="3" key="2">
    <citation type="submission" date="2025-08" db="UniProtKB">
        <authorList>
            <consortium name="RefSeq"/>
        </authorList>
    </citation>
    <scope>IDENTIFICATION</scope>
    <source>
        <tissue evidence="3">Leaf</tissue>
    </source>
</reference>
<dbReference type="Pfam" id="PF03004">
    <property type="entry name" value="Transposase_24"/>
    <property type="match status" value="1"/>
</dbReference>
<reference evidence="2" key="1">
    <citation type="journal article" date="2021" name="Nat. Commun.">
        <title>Genomic analyses provide insights into spinach domestication and the genetic basis of agronomic traits.</title>
        <authorList>
            <person name="Cai X."/>
            <person name="Sun X."/>
            <person name="Xu C."/>
            <person name="Sun H."/>
            <person name="Wang X."/>
            <person name="Ge C."/>
            <person name="Zhang Z."/>
            <person name="Wang Q."/>
            <person name="Fei Z."/>
            <person name="Jiao C."/>
            <person name="Wang Q."/>
        </authorList>
    </citation>
    <scope>NUCLEOTIDE SEQUENCE [LARGE SCALE GENOMIC DNA]</scope>
    <source>
        <strain evidence="2">cv. Varoflay</strain>
    </source>
</reference>
<evidence type="ECO:0008006" key="4">
    <source>
        <dbReference type="Google" id="ProtNLM"/>
    </source>
</evidence>
<name>A0ABM3QXT7_SPIOL</name>
<dbReference type="Proteomes" id="UP000813463">
    <property type="component" value="Chromosome 6"/>
</dbReference>
<dbReference type="GeneID" id="130463159"/>
<proteinExistence type="predicted"/>
<evidence type="ECO:0000313" key="3">
    <source>
        <dbReference type="RefSeq" id="XP_056688184.1"/>
    </source>
</evidence>
<sequence length="404" mass="45420">MAPIGRKATFLPPGRLGLSRSVGSKVSFLSRVLAKAPSKTTTSNDNPDANVPTMWSHAILLQSLREDVGNDESDIIQRSINNAAISDFLEQQNALQDSLTTQEEAHNPTLRKRNRKPDAKPRGVNKCKKVANLKDGEKLEVEFYMNGAVGDNHKDLTRHMGKLVRDRTICPVRVHTWDEIDNSAKEHMWQSVLVVWNALNETPNDLTPADWKWLVEEHFSSEAFKLSSRNSGNRGNLTMLHHTGSTPLRQVIWEDMGGKEGKDLPPISAVFKKTREGKSGNLKENDATKLDEIVSVEKENPSLSQFEVVEKCFGPQDRGGVVCFGFGIRPKDVRGPLPTRADLTSRAHEKQKENDDLRKRMDEMEKVHQADLEKMSALEEKFNLFLAAYMQQPSFGDQEIPDDS</sequence>
<keyword evidence="2" id="KW-1185">Reference proteome</keyword>
<feature type="region of interest" description="Disordered" evidence="1">
    <location>
        <begin position="337"/>
        <end position="358"/>
    </location>
</feature>
<dbReference type="RefSeq" id="XP_056688184.1">
    <property type="nucleotide sequence ID" value="XM_056832206.1"/>
</dbReference>
<gene>
    <name evidence="3" type="primary">LOC130463159</name>
</gene>
<dbReference type="PANTHER" id="PTHR33499:SF40">
    <property type="entry name" value="TRANSPOSASE-ASSOCIATED DOMAIN-CONTAINING PROTEIN"/>
    <property type="match status" value="1"/>
</dbReference>
<organism evidence="2 3">
    <name type="scientific">Spinacia oleracea</name>
    <name type="common">Spinach</name>
    <dbReference type="NCBI Taxonomy" id="3562"/>
    <lineage>
        <taxon>Eukaryota</taxon>
        <taxon>Viridiplantae</taxon>
        <taxon>Streptophyta</taxon>
        <taxon>Embryophyta</taxon>
        <taxon>Tracheophyta</taxon>
        <taxon>Spermatophyta</taxon>
        <taxon>Magnoliopsida</taxon>
        <taxon>eudicotyledons</taxon>
        <taxon>Gunneridae</taxon>
        <taxon>Pentapetalae</taxon>
        <taxon>Caryophyllales</taxon>
        <taxon>Chenopodiaceae</taxon>
        <taxon>Chenopodioideae</taxon>
        <taxon>Anserineae</taxon>
        <taxon>Spinacia</taxon>
    </lineage>
</organism>